<dbReference type="InterPro" id="IPR023575">
    <property type="entry name" value="Ribosomal_uS19_SF"/>
</dbReference>
<comment type="function">
    <text evidence="7">Protein S19 forms a complex with S13 that binds strongly to the 16S ribosomal RNA.</text>
</comment>
<dbReference type="PRINTS" id="PR00975">
    <property type="entry name" value="RIBOSOMALS19"/>
</dbReference>
<organism evidence="10 11">
    <name type="scientific">Candidatus Uhrbacteria bacterium GW2011_GWF2_44_350</name>
    <dbReference type="NCBI Taxonomy" id="1619000"/>
    <lineage>
        <taxon>Bacteria</taxon>
        <taxon>Candidatus Uhriibacteriota</taxon>
    </lineage>
</organism>
<dbReference type="PANTHER" id="PTHR11880">
    <property type="entry name" value="RIBOSOMAL PROTEIN S19P FAMILY MEMBER"/>
    <property type="match status" value="1"/>
</dbReference>
<dbReference type="GO" id="GO:0015935">
    <property type="term" value="C:small ribosomal subunit"/>
    <property type="evidence" value="ECO:0007669"/>
    <property type="project" value="InterPro"/>
</dbReference>
<dbReference type="InterPro" id="IPR002222">
    <property type="entry name" value="Ribosomal_uS19"/>
</dbReference>
<dbReference type="Gene3D" id="3.30.860.10">
    <property type="entry name" value="30s Ribosomal Protein S19, Chain A"/>
    <property type="match status" value="1"/>
</dbReference>
<evidence type="ECO:0000256" key="2">
    <source>
        <dbReference type="ARBA" id="ARBA00022730"/>
    </source>
</evidence>
<dbReference type="InterPro" id="IPR005732">
    <property type="entry name" value="Ribosomal_uS19_bac-type"/>
</dbReference>
<sequence length="106" mass="11397">MSRSSKKGPYIDAKLLAKVQKLGPGSRTVIKTWARSSTITPEMVGLTIAVHNGKDHIPVRIVEEMVGHKLGEFSPTRKFVRHGGKIQKAEQSAAATPSTPAPAAKK</sequence>
<dbReference type="FunFam" id="3.30.860.10:FF:000001">
    <property type="entry name" value="30S ribosomal protein S19"/>
    <property type="match status" value="1"/>
</dbReference>
<evidence type="ECO:0000256" key="4">
    <source>
        <dbReference type="ARBA" id="ARBA00022980"/>
    </source>
</evidence>
<dbReference type="GO" id="GO:0000028">
    <property type="term" value="P:ribosomal small subunit assembly"/>
    <property type="evidence" value="ECO:0007669"/>
    <property type="project" value="TreeGrafter"/>
</dbReference>
<protein>
    <recommendedName>
        <fullName evidence="6 7">Small ribosomal subunit protein uS19</fullName>
    </recommendedName>
</protein>
<evidence type="ECO:0000256" key="3">
    <source>
        <dbReference type="ARBA" id="ARBA00022884"/>
    </source>
</evidence>
<evidence type="ECO:0000256" key="8">
    <source>
        <dbReference type="RuleBase" id="RU003485"/>
    </source>
</evidence>
<dbReference type="PROSITE" id="PS00323">
    <property type="entry name" value="RIBOSOMAL_S19"/>
    <property type="match status" value="1"/>
</dbReference>
<comment type="similarity">
    <text evidence="1 7 8">Belongs to the universal ribosomal protein uS19 family.</text>
</comment>
<dbReference type="InterPro" id="IPR020934">
    <property type="entry name" value="Ribosomal_uS19_CS"/>
</dbReference>
<evidence type="ECO:0000256" key="7">
    <source>
        <dbReference type="HAMAP-Rule" id="MF_00531"/>
    </source>
</evidence>
<reference evidence="10 11" key="1">
    <citation type="journal article" date="2015" name="Nature">
        <title>rRNA introns, odd ribosomes, and small enigmatic genomes across a large radiation of phyla.</title>
        <authorList>
            <person name="Brown C.T."/>
            <person name="Hug L.A."/>
            <person name="Thomas B.C."/>
            <person name="Sharon I."/>
            <person name="Castelle C.J."/>
            <person name="Singh A."/>
            <person name="Wilkins M.J."/>
            <person name="Williams K.H."/>
            <person name="Banfield J.F."/>
        </authorList>
    </citation>
    <scope>NUCLEOTIDE SEQUENCE [LARGE SCALE GENOMIC DNA]</scope>
</reference>
<dbReference type="Proteomes" id="UP000034154">
    <property type="component" value="Unassembled WGS sequence"/>
</dbReference>
<dbReference type="PATRIC" id="fig|1619000.3.peg.68"/>
<keyword evidence="5 7" id="KW-0687">Ribonucleoprotein</keyword>
<dbReference type="PIRSF" id="PIRSF002144">
    <property type="entry name" value="Ribosomal_S19"/>
    <property type="match status" value="1"/>
</dbReference>
<dbReference type="AlphaFoldDB" id="A0A0G1JKU4"/>
<dbReference type="SUPFAM" id="SSF54570">
    <property type="entry name" value="Ribosomal protein S19"/>
    <property type="match status" value="1"/>
</dbReference>
<feature type="compositionally biased region" description="Low complexity" evidence="9">
    <location>
        <begin position="92"/>
        <end position="106"/>
    </location>
</feature>
<keyword evidence="2 7" id="KW-0699">rRNA-binding</keyword>
<evidence type="ECO:0000256" key="5">
    <source>
        <dbReference type="ARBA" id="ARBA00023274"/>
    </source>
</evidence>
<gene>
    <name evidence="7" type="primary">rpsS</name>
    <name evidence="10" type="ORF">UW63_C0003G0017</name>
</gene>
<dbReference type="GO" id="GO:0006412">
    <property type="term" value="P:translation"/>
    <property type="evidence" value="ECO:0007669"/>
    <property type="project" value="UniProtKB-UniRule"/>
</dbReference>
<evidence type="ECO:0000313" key="11">
    <source>
        <dbReference type="Proteomes" id="UP000034154"/>
    </source>
</evidence>
<dbReference type="GO" id="GO:0005737">
    <property type="term" value="C:cytoplasm"/>
    <property type="evidence" value="ECO:0007669"/>
    <property type="project" value="UniProtKB-ARBA"/>
</dbReference>
<evidence type="ECO:0000256" key="6">
    <source>
        <dbReference type="ARBA" id="ARBA00035163"/>
    </source>
</evidence>
<keyword evidence="3 7" id="KW-0694">RNA-binding</keyword>
<accession>A0A0G1JKU4</accession>
<dbReference type="EMBL" id="LCJB01000003">
    <property type="protein sequence ID" value="KKT72000.1"/>
    <property type="molecule type" value="Genomic_DNA"/>
</dbReference>
<dbReference type="Pfam" id="PF00203">
    <property type="entry name" value="Ribosomal_S19"/>
    <property type="match status" value="1"/>
</dbReference>
<dbReference type="GO" id="GO:0003735">
    <property type="term" value="F:structural constituent of ribosome"/>
    <property type="evidence" value="ECO:0007669"/>
    <property type="project" value="InterPro"/>
</dbReference>
<evidence type="ECO:0000313" key="10">
    <source>
        <dbReference type="EMBL" id="KKT72000.1"/>
    </source>
</evidence>
<dbReference type="GO" id="GO:0019843">
    <property type="term" value="F:rRNA binding"/>
    <property type="evidence" value="ECO:0007669"/>
    <property type="project" value="UniProtKB-UniRule"/>
</dbReference>
<evidence type="ECO:0000256" key="9">
    <source>
        <dbReference type="SAM" id="MobiDB-lite"/>
    </source>
</evidence>
<comment type="caution">
    <text evidence="10">The sequence shown here is derived from an EMBL/GenBank/DDBJ whole genome shotgun (WGS) entry which is preliminary data.</text>
</comment>
<name>A0A0G1JKU4_9BACT</name>
<feature type="region of interest" description="Disordered" evidence="9">
    <location>
        <begin position="83"/>
        <end position="106"/>
    </location>
</feature>
<dbReference type="PANTHER" id="PTHR11880:SF8">
    <property type="entry name" value="SMALL RIBOSOMAL SUBUNIT PROTEIN US19M"/>
    <property type="match status" value="1"/>
</dbReference>
<dbReference type="NCBIfam" id="TIGR01050">
    <property type="entry name" value="rpsS_bact"/>
    <property type="match status" value="1"/>
</dbReference>
<proteinExistence type="inferred from homology"/>
<keyword evidence="4 7" id="KW-0689">Ribosomal protein</keyword>
<dbReference type="HAMAP" id="MF_00531">
    <property type="entry name" value="Ribosomal_uS19"/>
    <property type="match status" value="1"/>
</dbReference>
<evidence type="ECO:0000256" key="1">
    <source>
        <dbReference type="ARBA" id="ARBA00007345"/>
    </source>
</evidence>